<dbReference type="Proteomes" id="UP000248340">
    <property type="component" value="Unassembled WGS sequence"/>
</dbReference>
<comment type="similarity">
    <text evidence="5">Belongs to the SAT4 family.</text>
</comment>
<dbReference type="InterPro" id="IPR049326">
    <property type="entry name" value="Rhodopsin_dom_fungi"/>
</dbReference>
<evidence type="ECO:0000256" key="6">
    <source>
        <dbReference type="SAM" id="Phobius"/>
    </source>
</evidence>
<dbReference type="RefSeq" id="XP_025491278.1">
    <property type="nucleotide sequence ID" value="XM_025639330.1"/>
</dbReference>
<dbReference type="EMBL" id="KZ821704">
    <property type="protein sequence ID" value="PYH81078.1"/>
    <property type="molecule type" value="Genomic_DNA"/>
</dbReference>
<gene>
    <name evidence="8" type="ORF">BO82DRAFT_402653</name>
</gene>
<name>A0A319CZJ0_9EURO</name>
<protein>
    <recommendedName>
        <fullName evidence="7">Rhodopsin domain-containing protein</fullName>
    </recommendedName>
</protein>
<evidence type="ECO:0000256" key="1">
    <source>
        <dbReference type="ARBA" id="ARBA00004141"/>
    </source>
</evidence>
<evidence type="ECO:0000259" key="7">
    <source>
        <dbReference type="Pfam" id="PF20684"/>
    </source>
</evidence>
<proteinExistence type="inferred from homology"/>
<evidence type="ECO:0000256" key="5">
    <source>
        <dbReference type="ARBA" id="ARBA00038359"/>
    </source>
</evidence>
<dbReference type="PANTHER" id="PTHR33048">
    <property type="entry name" value="PTH11-LIKE INTEGRAL MEMBRANE PROTEIN (AFU_ORTHOLOGUE AFUA_5G11245)"/>
    <property type="match status" value="1"/>
</dbReference>
<keyword evidence="2 6" id="KW-0812">Transmembrane</keyword>
<keyword evidence="3 6" id="KW-1133">Transmembrane helix</keyword>
<dbReference type="InterPro" id="IPR052337">
    <property type="entry name" value="SAT4-like"/>
</dbReference>
<keyword evidence="9" id="KW-1185">Reference proteome</keyword>
<dbReference type="VEuPathDB" id="FungiDB:BO82DRAFT_402653"/>
<dbReference type="STRING" id="1448315.A0A319CZJ0"/>
<feature type="transmembrane region" description="Helical" evidence="6">
    <location>
        <begin position="137"/>
        <end position="168"/>
    </location>
</feature>
<dbReference type="Pfam" id="PF20684">
    <property type="entry name" value="Fung_rhodopsin"/>
    <property type="match status" value="1"/>
</dbReference>
<organism evidence="8 9">
    <name type="scientific">Aspergillus uvarum CBS 121591</name>
    <dbReference type="NCBI Taxonomy" id="1448315"/>
    <lineage>
        <taxon>Eukaryota</taxon>
        <taxon>Fungi</taxon>
        <taxon>Dikarya</taxon>
        <taxon>Ascomycota</taxon>
        <taxon>Pezizomycotina</taxon>
        <taxon>Eurotiomycetes</taxon>
        <taxon>Eurotiomycetidae</taxon>
        <taxon>Eurotiales</taxon>
        <taxon>Aspergillaceae</taxon>
        <taxon>Aspergillus</taxon>
        <taxon>Aspergillus subgen. Circumdati</taxon>
    </lineage>
</organism>
<evidence type="ECO:0000313" key="9">
    <source>
        <dbReference type="Proteomes" id="UP000248340"/>
    </source>
</evidence>
<evidence type="ECO:0000256" key="4">
    <source>
        <dbReference type="ARBA" id="ARBA00023136"/>
    </source>
</evidence>
<feature type="transmembrane region" description="Helical" evidence="6">
    <location>
        <begin position="188"/>
        <end position="209"/>
    </location>
</feature>
<dbReference type="PANTHER" id="PTHR33048:SF108">
    <property type="entry name" value="INTEGRAL MEMBRANE PROTEIN"/>
    <property type="match status" value="1"/>
</dbReference>
<dbReference type="GO" id="GO:0016020">
    <property type="term" value="C:membrane"/>
    <property type="evidence" value="ECO:0007669"/>
    <property type="project" value="UniProtKB-SubCell"/>
</dbReference>
<evidence type="ECO:0000313" key="8">
    <source>
        <dbReference type="EMBL" id="PYH81078.1"/>
    </source>
</evidence>
<sequence length="366" mass="41027">MIPVPDQYLRTISLLTQILCCSITTLCLALRLLVAFRIKRDVNTDDAFCTLSWVLFFTYCICNIFYLHYGGGKPLALLTPYQIRLVYKAGTMNDPQGHPIRFYYVLTVIYAPMVLTVKITLLSILARIFTIRHVQVISVYSVLVVTVVYYTIIFFIKVFICLPVSYFWTNYDEEAQCLNRMAVILADAVMSIATDLAIMLLPAFLTINLHLSHVKKLKEDNLESTVVFLKILLSGNAEGGFALICSCVPAIHILITRRGDTQRSSTSSHQLFRHSVPPSLPFHRTPASPSFAESEQARVTSTAQRASLVVPELNELEISEEGPSDANQIVRKVLLSRRSERVQVPVLRDCSQGSSETQLGNQFGAV</sequence>
<feature type="transmembrane region" description="Helical" evidence="6">
    <location>
        <begin position="102"/>
        <end position="125"/>
    </location>
</feature>
<feature type="domain" description="Rhodopsin" evidence="7">
    <location>
        <begin position="30"/>
        <end position="217"/>
    </location>
</feature>
<dbReference type="GeneID" id="37142072"/>
<comment type="subcellular location">
    <subcellularLocation>
        <location evidence="1">Membrane</location>
        <topology evidence="1">Multi-pass membrane protein</topology>
    </subcellularLocation>
</comment>
<dbReference type="OrthoDB" id="5342292at2759"/>
<reference evidence="8 9" key="1">
    <citation type="submission" date="2016-12" db="EMBL/GenBank/DDBJ databases">
        <title>The genomes of Aspergillus section Nigri reveals drivers in fungal speciation.</title>
        <authorList>
            <consortium name="DOE Joint Genome Institute"/>
            <person name="Vesth T.C."/>
            <person name="Nybo J."/>
            <person name="Theobald S."/>
            <person name="Brandl J."/>
            <person name="Frisvad J.C."/>
            <person name="Nielsen K.F."/>
            <person name="Lyhne E.K."/>
            <person name="Kogle M.E."/>
            <person name="Kuo A."/>
            <person name="Riley R."/>
            <person name="Clum A."/>
            <person name="Nolan M."/>
            <person name="Lipzen A."/>
            <person name="Salamov A."/>
            <person name="Henrissat B."/>
            <person name="Wiebenga A."/>
            <person name="De Vries R.P."/>
            <person name="Grigoriev I.V."/>
            <person name="Mortensen U.H."/>
            <person name="Andersen M.R."/>
            <person name="Baker S.E."/>
        </authorList>
    </citation>
    <scope>NUCLEOTIDE SEQUENCE [LARGE SCALE GENOMIC DNA]</scope>
    <source>
        <strain evidence="8 9">CBS 121591</strain>
    </source>
</reference>
<feature type="transmembrane region" description="Helical" evidence="6">
    <location>
        <begin position="48"/>
        <end position="69"/>
    </location>
</feature>
<dbReference type="AlphaFoldDB" id="A0A319CZJ0"/>
<accession>A0A319CZJ0</accession>
<evidence type="ECO:0000256" key="3">
    <source>
        <dbReference type="ARBA" id="ARBA00022989"/>
    </source>
</evidence>
<feature type="transmembrane region" description="Helical" evidence="6">
    <location>
        <begin position="12"/>
        <end position="36"/>
    </location>
</feature>
<keyword evidence="4 6" id="KW-0472">Membrane</keyword>
<evidence type="ECO:0000256" key="2">
    <source>
        <dbReference type="ARBA" id="ARBA00022692"/>
    </source>
</evidence>